<feature type="region of interest" description="Disordered" evidence="1">
    <location>
        <begin position="140"/>
        <end position="159"/>
    </location>
</feature>
<feature type="region of interest" description="Disordered" evidence="1">
    <location>
        <begin position="1"/>
        <end position="107"/>
    </location>
</feature>
<dbReference type="AlphaFoldDB" id="A0A8K0WPG3"/>
<evidence type="ECO:0000256" key="1">
    <source>
        <dbReference type="SAM" id="MobiDB-lite"/>
    </source>
</evidence>
<dbReference type="Proteomes" id="UP000813444">
    <property type="component" value="Unassembled WGS sequence"/>
</dbReference>
<feature type="compositionally biased region" description="Polar residues" evidence="1">
    <location>
        <begin position="45"/>
        <end position="59"/>
    </location>
</feature>
<comment type="caution">
    <text evidence="2">The sequence shown here is derived from an EMBL/GenBank/DDBJ whole genome shotgun (WGS) entry which is preliminary data.</text>
</comment>
<proteinExistence type="predicted"/>
<protein>
    <submittedName>
        <fullName evidence="2">Uncharacterized protein</fullName>
    </submittedName>
</protein>
<feature type="compositionally biased region" description="Low complexity" evidence="1">
    <location>
        <begin position="73"/>
        <end position="84"/>
    </location>
</feature>
<sequence>MSQKKGKQGSILDYLKAAPPVAPKAPKAPKSPSPLPPSSPLGITDTPSKPTRGPLNNTIEIRASDEESDAGESSDSSLADLSVLIGRSRPGNASSASGARDGSYATPRAKRTAVEFHSSPLAFMPKHKYDLKALAKDARQDDATNASSRRVHAAHDSDQDMELAAEGVADDALADIVKESAGQDAQKVLRAVKRAEGGNSLLWYCFFEPESRTPSPAAIPKRAAKGPWRLLTEGNVRTREQHLVSGLPHTILAKNGGLPDELFQWILDEICTQGSPIMRQEYCNLIMQCSQQVHELVTPQKLEEALLRLGADDDIRNTTTELVVSRPAQDPYKDRDWSCLESFLGLLGMIAEHLAVVSVTYAAQMLLRMSMDRFLILNTNMLSVYEATIVSLLGAIPQPSWDGFCFEICTRLHANIKIQCIRTNALLCLPVSDPRAHELRRKLAITFLFEDPSASRPSSGNPITLRRLTDRLLQDDFAVNVKTDFAELKARVIQLDVCIDDGSHSASDDPSDEKMFNEQVDELATALRDIWRKINDAGMKLARTEAKSVIEWVQQRLTHSVRTKRKAKRSIFDLPGQKADPFLPRQQDFMKRFVKKVSEAETTE</sequence>
<evidence type="ECO:0000313" key="3">
    <source>
        <dbReference type="Proteomes" id="UP000813444"/>
    </source>
</evidence>
<feature type="compositionally biased region" description="Low complexity" evidence="1">
    <location>
        <begin position="15"/>
        <end position="28"/>
    </location>
</feature>
<organism evidence="2 3">
    <name type="scientific">Stachybotrys elegans</name>
    <dbReference type="NCBI Taxonomy" id="80388"/>
    <lineage>
        <taxon>Eukaryota</taxon>
        <taxon>Fungi</taxon>
        <taxon>Dikarya</taxon>
        <taxon>Ascomycota</taxon>
        <taxon>Pezizomycotina</taxon>
        <taxon>Sordariomycetes</taxon>
        <taxon>Hypocreomycetidae</taxon>
        <taxon>Hypocreales</taxon>
        <taxon>Stachybotryaceae</taxon>
        <taxon>Stachybotrys</taxon>
    </lineage>
</organism>
<reference evidence="2" key="1">
    <citation type="journal article" date="2021" name="Nat. Commun.">
        <title>Genetic determinants of endophytism in the Arabidopsis root mycobiome.</title>
        <authorList>
            <person name="Mesny F."/>
            <person name="Miyauchi S."/>
            <person name="Thiergart T."/>
            <person name="Pickel B."/>
            <person name="Atanasova L."/>
            <person name="Karlsson M."/>
            <person name="Huettel B."/>
            <person name="Barry K.W."/>
            <person name="Haridas S."/>
            <person name="Chen C."/>
            <person name="Bauer D."/>
            <person name="Andreopoulos W."/>
            <person name="Pangilinan J."/>
            <person name="LaButti K."/>
            <person name="Riley R."/>
            <person name="Lipzen A."/>
            <person name="Clum A."/>
            <person name="Drula E."/>
            <person name="Henrissat B."/>
            <person name="Kohler A."/>
            <person name="Grigoriev I.V."/>
            <person name="Martin F.M."/>
            <person name="Hacquard S."/>
        </authorList>
    </citation>
    <scope>NUCLEOTIDE SEQUENCE</scope>
    <source>
        <strain evidence="2">MPI-CAGE-CH-0235</strain>
    </source>
</reference>
<feature type="compositionally biased region" description="Pro residues" evidence="1">
    <location>
        <begin position="29"/>
        <end position="39"/>
    </location>
</feature>
<accession>A0A8K0WPG3</accession>
<evidence type="ECO:0000313" key="2">
    <source>
        <dbReference type="EMBL" id="KAH7316439.1"/>
    </source>
</evidence>
<name>A0A8K0WPG3_9HYPO</name>
<dbReference type="EMBL" id="JAGPNK010000008">
    <property type="protein sequence ID" value="KAH7316439.1"/>
    <property type="molecule type" value="Genomic_DNA"/>
</dbReference>
<keyword evidence="3" id="KW-1185">Reference proteome</keyword>
<dbReference type="OrthoDB" id="5350396at2759"/>
<gene>
    <name evidence="2" type="ORF">B0I35DRAFT_354212</name>
</gene>